<feature type="domain" description="Riboflavin kinase" evidence="12">
    <location>
        <begin position="2"/>
        <end position="71"/>
    </location>
</feature>
<dbReference type="PANTHER" id="PTHR22749:SF6">
    <property type="entry name" value="RIBOFLAVIN KINASE"/>
    <property type="match status" value="1"/>
</dbReference>
<evidence type="ECO:0000256" key="10">
    <source>
        <dbReference type="ARBA" id="ARBA00022840"/>
    </source>
</evidence>
<comment type="similarity">
    <text evidence="3">Belongs to the flavokinase family.</text>
</comment>
<dbReference type="GO" id="GO:0005524">
    <property type="term" value="F:ATP binding"/>
    <property type="evidence" value="ECO:0007669"/>
    <property type="project" value="UniProtKB-KW"/>
</dbReference>
<dbReference type="GO" id="GO:0005739">
    <property type="term" value="C:mitochondrion"/>
    <property type="evidence" value="ECO:0007669"/>
    <property type="project" value="TreeGrafter"/>
</dbReference>
<dbReference type="Pfam" id="PF01687">
    <property type="entry name" value="Flavokinase"/>
    <property type="match status" value="1"/>
</dbReference>
<dbReference type="PANTHER" id="PTHR22749">
    <property type="entry name" value="RIBOFLAVIN KINASE/FMN ADENYLYLTRANSFERASE"/>
    <property type="match status" value="1"/>
</dbReference>
<dbReference type="InterPro" id="IPR023468">
    <property type="entry name" value="Riboflavin_kinase"/>
</dbReference>
<dbReference type="InterPro" id="IPR015865">
    <property type="entry name" value="Riboflavin_kinase_bac/euk"/>
</dbReference>
<dbReference type="SMART" id="SM00904">
    <property type="entry name" value="Flavokinase"/>
    <property type="match status" value="1"/>
</dbReference>
<keyword evidence="9" id="KW-0547">Nucleotide-binding</keyword>
<keyword evidence="13" id="KW-0418">Kinase</keyword>
<keyword evidence="8" id="KW-0808">Transferase</keyword>
<dbReference type="AlphaFoldDB" id="A0AAD4C6B6"/>
<comment type="function">
    <text evidence="1">Catalyzes the phosphorylation of riboflavin (vitamin B2) to form flavin mononucleotide (FMN) coenzyme.</text>
</comment>
<evidence type="ECO:0000256" key="1">
    <source>
        <dbReference type="ARBA" id="ARBA00003572"/>
    </source>
</evidence>
<evidence type="ECO:0000259" key="12">
    <source>
        <dbReference type="SMART" id="SM00904"/>
    </source>
</evidence>
<dbReference type="InterPro" id="IPR023465">
    <property type="entry name" value="Riboflavin_kinase_dom_sf"/>
</dbReference>
<evidence type="ECO:0000256" key="3">
    <source>
        <dbReference type="ARBA" id="ARBA00010108"/>
    </source>
</evidence>
<gene>
    <name evidence="13" type="ORF">L210DRAFT_3520273</name>
</gene>
<evidence type="ECO:0000256" key="8">
    <source>
        <dbReference type="ARBA" id="ARBA00022679"/>
    </source>
</evidence>
<evidence type="ECO:0000313" key="14">
    <source>
        <dbReference type="Proteomes" id="UP001194468"/>
    </source>
</evidence>
<evidence type="ECO:0000313" key="13">
    <source>
        <dbReference type="EMBL" id="KAF8450311.1"/>
    </source>
</evidence>
<keyword evidence="10" id="KW-0067">ATP-binding</keyword>
<dbReference type="EC" id="2.7.1.26" evidence="4"/>
<reference evidence="13" key="2">
    <citation type="journal article" date="2020" name="Nat. Commun.">
        <title>Large-scale genome sequencing of mycorrhizal fungi provides insights into the early evolution of symbiotic traits.</title>
        <authorList>
            <person name="Miyauchi S."/>
            <person name="Kiss E."/>
            <person name="Kuo A."/>
            <person name="Drula E."/>
            <person name="Kohler A."/>
            <person name="Sanchez-Garcia M."/>
            <person name="Morin E."/>
            <person name="Andreopoulos B."/>
            <person name="Barry K.W."/>
            <person name="Bonito G."/>
            <person name="Buee M."/>
            <person name="Carver A."/>
            <person name="Chen C."/>
            <person name="Cichocki N."/>
            <person name="Clum A."/>
            <person name="Culley D."/>
            <person name="Crous P.W."/>
            <person name="Fauchery L."/>
            <person name="Girlanda M."/>
            <person name="Hayes R.D."/>
            <person name="Keri Z."/>
            <person name="LaButti K."/>
            <person name="Lipzen A."/>
            <person name="Lombard V."/>
            <person name="Magnuson J."/>
            <person name="Maillard F."/>
            <person name="Murat C."/>
            <person name="Nolan M."/>
            <person name="Ohm R.A."/>
            <person name="Pangilinan J."/>
            <person name="Pereira M.F."/>
            <person name="Perotto S."/>
            <person name="Peter M."/>
            <person name="Pfister S."/>
            <person name="Riley R."/>
            <person name="Sitrit Y."/>
            <person name="Stielow J.B."/>
            <person name="Szollosi G."/>
            <person name="Zifcakova L."/>
            <person name="Stursova M."/>
            <person name="Spatafora J.W."/>
            <person name="Tedersoo L."/>
            <person name="Vaario L.M."/>
            <person name="Yamada A."/>
            <person name="Yan M."/>
            <person name="Wang P."/>
            <person name="Xu J."/>
            <person name="Bruns T."/>
            <person name="Baldrian P."/>
            <person name="Vilgalys R."/>
            <person name="Dunand C."/>
            <person name="Henrissat B."/>
            <person name="Grigoriev I.V."/>
            <person name="Hibbett D."/>
            <person name="Nagy L.G."/>
            <person name="Martin F.M."/>
        </authorList>
    </citation>
    <scope>NUCLEOTIDE SEQUENCE</scope>
    <source>
        <strain evidence="13">BED1</strain>
    </source>
</reference>
<evidence type="ECO:0000256" key="9">
    <source>
        <dbReference type="ARBA" id="ARBA00022741"/>
    </source>
</evidence>
<dbReference type="Gene3D" id="2.40.30.30">
    <property type="entry name" value="Riboflavin kinase-like"/>
    <property type="match status" value="1"/>
</dbReference>
<reference evidence="13" key="1">
    <citation type="submission" date="2019-10" db="EMBL/GenBank/DDBJ databases">
        <authorList>
            <consortium name="DOE Joint Genome Institute"/>
            <person name="Kuo A."/>
            <person name="Miyauchi S."/>
            <person name="Kiss E."/>
            <person name="Drula E."/>
            <person name="Kohler A."/>
            <person name="Sanchez-Garcia M."/>
            <person name="Andreopoulos B."/>
            <person name="Barry K.W."/>
            <person name="Bonito G."/>
            <person name="Buee M."/>
            <person name="Carver A."/>
            <person name="Chen C."/>
            <person name="Cichocki N."/>
            <person name="Clum A."/>
            <person name="Culley D."/>
            <person name="Crous P.W."/>
            <person name="Fauchery L."/>
            <person name="Girlanda M."/>
            <person name="Hayes R."/>
            <person name="Keri Z."/>
            <person name="LaButti K."/>
            <person name="Lipzen A."/>
            <person name="Lombard V."/>
            <person name="Magnuson J."/>
            <person name="Maillard F."/>
            <person name="Morin E."/>
            <person name="Murat C."/>
            <person name="Nolan M."/>
            <person name="Ohm R."/>
            <person name="Pangilinan J."/>
            <person name="Pereira M."/>
            <person name="Perotto S."/>
            <person name="Peter M."/>
            <person name="Riley R."/>
            <person name="Sitrit Y."/>
            <person name="Stielow B."/>
            <person name="Szollosi G."/>
            <person name="Zifcakova L."/>
            <person name="Stursova M."/>
            <person name="Spatafora J.W."/>
            <person name="Tedersoo L."/>
            <person name="Vaario L.-M."/>
            <person name="Yamada A."/>
            <person name="Yan M."/>
            <person name="Wang P."/>
            <person name="Xu J."/>
            <person name="Bruns T."/>
            <person name="Baldrian P."/>
            <person name="Vilgalys R."/>
            <person name="Henrissat B."/>
            <person name="Grigoriev I.V."/>
            <person name="Hibbett D."/>
            <person name="Nagy L.G."/>
            <person name="Martin F.M."/>
        </authorList>
    </citation>
    <scope>NUCLEOTIDE SEQUENCE</scope>
    <source>
        <strain evidence="13">BED1</strain>
    </source>
</reference>
<proteinExistence type="inferred from homology"/>
<protein>
    <recommendedName>
        <fullName evidence="5">Riboflavin kinase</fullName>
        <ecNumber evidence="4">2.7.1.26</ecNumber>
    </recommendedName>
    <alternativeName>
        <fullName evidence="11">Flavin mononucleotide kinase 1</fullName>
    </alternativeName>
</protein>
<dbReference type="SUPFAM" id="SSF82114">
    <property type="entry name" value="Riboflavin kinase-like"/>
    <property type="match status" value="1"/>
</dbReference>
<comment type="caution">
    <text evidence="13">The sequence shown here is derived from an EMBL/GenBank/DDBJ whole genome shotgun (WGS) entry which is preliminary data.</text>
</comment>
<dbReference type="GO" id="GO:0009398">
    <property type="term" value="P:FMN biosynthetic process"/>
    <property type="evidence" value="ECO:0007669"/>
    <property type="project" value="TreeGrafter"/>
</dbReference>
<dbReference type="GO" id="GO:0008531">
    <property type="term" value="F:riboflavin kinase activity"/>
    <property type="evidence" value="ECO:0007669"/>
    <property type="project" value="UniProtKB-EC"/>
</dbReference>
<evidence type="ECO:0000256" key="11">
    <source>
        <dbReference type="ARBA" id="ARBA00029960"/>
    </source>
</evidence>
<accession>A0AAD4C6B6</accession>
<evidence type="ECO:0000256" key="5">
    <source>
        <dbReference type="ARBA" id="ARBA00017394"/>
    </source>
</evidence>
<name>A0AAD4C6B6_BOLED</name>
<keyword evidence="14" id="KW-1185">Reference proteome</keyword>
<evidence type="ECO:0000256" key="7">
    <source>
        <dbReference type="ARBA" id="ARBA00022643"/>
    </source>
</evidence>
<dbReference type="GO" id="GO:0009231">
    <property type="term" value="P:riboflavin biosynthetic process"/>
    <property type="evidence" value="ECO:0007669"/>
    <property type="project" value="InterPro"/>
</dbReference>
<sequence>MVMSLGWNPFYKNQRMTAEIHIMHNFHADFYGYQLKTLVLGYIRPELDYISREALIDDIETDKRVAINSIARPGYEKYAFDPFFTA</sequence>
<keyword evidence="6" id="KW-0285">Flavoprotein</keyword>
<dbReference type="EMBL" id="WHUW01000002">
    <property type="protein sequence ID" value="KAF8450311.1"/>
    <property type="molecule type" value="Genomic_DNA"/>
</dbReference>
<keyword evidence="7" id="KW-0288">FMN</keyword>
<evidence type="ECO:0000256" key="4">
    <source>
        <dbReference type="ARBA" id="ARBA00012105"/>
    </source>
</evidence>
<evidence type="ECO:0000256" key="2">
    <source>
        <dbReference type="ARBA" id="ARBA00005201"/>
    </source>
</evidence>
<evidence type="ECO:0000256" key="6">
    <source>
        <dbReference type="ARBA" id="ARBA00022630"/>
    </source>
</evidence>
<dbReference type="Proteomes" id="UP001194468">
    <property type="component" value="Unassembled WGS sequence"/>
</dbReference>
<organism evidence="13 14">
    <name type="scientific">Boletus edulis BED1</name>
    <dbReference type="NCBI Taxonomy" id="1328754"/>
    <lineage>
        <taxon>Eukaryota</taxon>
        <taxon>Fungi</taxon>
        <taxon>Dikarya</taxon>
        <taxon>Basidiomycota</taxon>
        <taxon>Agaricomycotina</taxon>
        <taxon>Agaricomycetes</taxon>
        <taxon>Agaricomycetidae</taxon>
        <taxon>Boletales</taxon>
        <taxon>Boletineae</taxon>
        <taxon>Boletaceae</taxon>
        <taxon>Boletoideae</taxon>
        <taxon>Boletus</taxon>
    </lineage>
</organism>
<comment type="pathway">
    <text evidence="2">Cofactor biosynthesis; FMN biosynthesis; FMN from riboflavin (ATP route): step 1/1.</text>
</comment>